<dbReference type="GO" id="GO:0004831">
    <property type="term" value="F:tyrosine-tRNA ligase activity"/>
    <property type="evidence" value="ECO:0007669"/>
    <property type="project" value="UniProtKB-UniRule"/>
</dbReference>
<dbReference type="Gene3D" id="3.10.290.10">
    <property type="entry name" value="RNA-binding S4 domain"/>
    <property type="match status" value="1"/>
</dbReference>
<dbReference type="GO" id="GO:0005524">
    <property type="term" value="F:ATP binding"/>
    <property type="evidence" value="ECO:0007669"/>
    <property type="project" value="UniProtKB-UniRule"/>
</dbReference>
<dbReference type="AlphaFoldDB" id="V6DJZ5"/>
<feature type="binding site" evidence="10">
    <location>
        <position position="230"/>
    </location>
    <ligand>
        <name>ATP</name>
        <dbReference type="ChEBI" id="CHEBI:30616"/>
    </ligand>
</feature>
<comment type="catalytic activity">
    <reaction evidence="9 10">
        <text>tRNA(Tyr) + L-tyrosine + ATP = L-tyrosyl-tRNA(Tyr) + AMP + diphosphate + H(+)</text>
        <dbReference type="Rhea" id="RHEA:10220"/>
        <dbReference type="Rhea" id="RHEA-COMP:9706"/>
        <dbReference type="Rhea" id="RHEA-COMP:9707"/>
        <dbReference type="ChEBI" id="CHEBI:15378"/>
        <dbReference type="ChEBI" id="CHEBI:30616"/>
        <dbReference type="ChEBI" id="CHEBI:33019"/>
        <dbReference type="ChEBI" id="CHEBI:58315"/>
        <dbReference type="ChEBI" id="CHEBI:78442"/>
        <dbReference type="ChEBI" id="CHEBI:78536"/>
        <dbReference type="ChEBI" id="CHEBI:456215"/>
        <dbReference type="EC" id="6.1.1.1"/>
    </reaction>
</comment>
<dbReference type="HOGENOM" id="CLU_024003_5_0_7"/>
<dbReference type="Pfam" id="PF00579">
    <property type="entry name" value="tRNA-synt_1b"/>
    <property type="match status" value="1"/>
</dbReference>
<dbReference type="PANTHER" id="PTHR11766:SF1">
    <property type="entry name" value="TYROSINE--TRNA LIGASE"/>
    <property type="match status" value="1"/>
</dbReference>
<dbReference type="FunFam" id="3.40.50.620:FF:000061">
    <property type="entry name" value="Tyrosine--tRNA ligase"/>
    <property type="match status" value="1"/>
</dbReference>
<dbReference type="InterPro" id="IPR036986">
    <property type="entry name" value="S4_RNA-bd_sf"/>
</dbReference>
<dbReference type="PANTHER" id="PTHR11766">
    <property type="entry name" value="TYROSYL-TRNA SYNTHETASE"/>
    <property type="match status" value="1"/>
</dbReference>
<comment type="subcellular location">
    <subcellularLocation>
        <location evidence="10">Cytoplasm</location>
    </subcellularLocation>
</comment>
<evidence type="ECO:0000256" key="9">
    <source>
        <dbReference type="ARBA" id="ARBA00048248"/>
    </source>
</evidence>
<dbReference type="InterPro" id="IPR024108">
    <property type="entry name" value="Tyr-tRNA-ligase_bac_2"/>
</dbReference>
<dbReference type="GO" id="GO:0006437">
    <property type="term" value="P:tyrosyl-tRNA aminoacylation"/>
    <property type="evidence" value="ECO:0007669"/>
    <property type="project" value="UniProtKB-UniRule"/>
</dbReference>
<comment type="similarity">
    <text evidence="10">Belongs to the class-I aminoacyl-tRNA synthetase family. TyrS type 2 subfamily.</text>
</comment>
<dbReference type="InterPro" id="IPR002307">
    <property type="entry name" value="Tyr-tRNA-ligase"/>
</dbReference>
<dbReference type="PATRIC" id="fig|673862.3.peg.729"/>
<dbReference type="GO" id="GO:0005829">
    <property type="term" value="C:cytosol"/>
    <property type="evidence" value="ECO:0007669"/>
    <property type="project" value="TreeGrafter"/>
</dbReference>
<dbReference type="PROSITE" id="PS50889">
    <property type="entry name" value="S4"/>
    <property type="match status" value="1"/>
</dbReference>
<dbReference type="EMBL" id="HG793133">
    <property type="protein sequence ID" value="CDK30841.1"/>
    <property type="molecule type" value="Genomic_DNA"/>
</dbReference>
<evidence type="ECO:0000256" key="3">
    <source>
        <dbReference type="ARBA" id="ARBA00022598"/>
    </source>
</evidence>
<dbReference type="InterPro" id="IPR024088">
    <property type="entry name" value="Tyr-tRNA-ligase_bac-type"/>
</dbReference>
<evidence type="ECO:0000256" key="10">
    <source>
        <dbReference type="HAMAP-Rule" id="MF_02007"/>
    </source>
</evidence>
<dbReference type="HAMAP" id="MF_02007">
    <property type="entry name" value="Tyr_tRNA_synth_type2"/>
    <property type="match status" value="1"/>
</dbReference>
<evidence type="ECO:0000256" key="2">
    <source>
        <dbReference type="ARBA" id="ARBA00022490"/>
    </source>
</evidence>
<name>V6DJZ5_9BACT</name>
<keyword evidence="4 10" id="KW-0547">Nucleotide-binding</keyword>
<keyword evidence="8 10" id="KW-0030">Aminoacyl-tRNA synthetase</keyword>
<keyword evidence="5 10" id="KW-0067">ATP-binding</keyword>
<feature type="short sequence motif" description="'KMSKS' region" evidence="10">
    <location>
        <begin position="227"/>
        <end position="231"/>
    </location>
</feature>
<dbReference type="SUPFAM" id="SSF55174">
    <property type="entry name" value="Alpha-L RNA-binding motif"/>
    <property type="match status" value="1"/>
</dbReference>
<dbReference type="STRING" id="673862.BABL1_gene_173"/>
<dbReference type="Gene3D" id="3.40.50.620">
    <property type="entry name" value="HUPs"/>
    <property type="match status" value="1"/>
</dbReference>
<organism evidence="13 14">
    <name type="scientific">Candidatus Babela massiliensis</name>
    <dbReference type="NCBI Taxonomy" id="673862"/>
    <lineage>
        <taxon>Bacteria</taxon>
        <taxon>Candidatus Babelota</taxon>
        <taxon>Candidatus Babeliae</taxon>
        <taxon>Candidatus Babeliales</taxon>
        <taxon>Candidatus Babeliaceae</taxon>
        <taxon>Candidatus Babela</taxon>
    </lineage>
</organism>
<dbReference type="Pfam" id="PF01479">
    <property type="entry name" value="S4"/>
    <property type="match status" value="1"/>
</dbReference>
<keyword evidence="2 10" id="KW-0963">Cytoplasm</keyword>
<dbReference type="InterPro" id="IPR014729">
    <property type="entry name" value="Rossmann-like_a/b/a_fold"/>
</dbReference>
<dbReference type="eggNOG" id="COG0162">
    <property type="taxonomic scope" value="Bacteria"/>
</dbReference>
<dbReference type="SUPFAM" id="SSF52374">
    <property type="entry name" value="Nucleotidylyl transferase"/>
    <property type="match status" value="1"/>
</dbReference>
<dbReference type="RefSeq" id="WP_023792603.1">
    <property type="nucleotide sequence ID" value="NC_023003.1"/>
</dbReference>
<evidence type="ECO:0000256" key="4">
    <source>
        <dbReference type="ARBA" id="ARBA00022741"/>
    </source>
</evidence>
<dbReference type="OrthoDB" id="9804243at2"/>
<gene>
    <name evidence="10 13" type="primary">tyrS</name>
    <name evidence="13" type="ORF">BABL1_gene_173</name>
</gene>
<sequence>MKNDIVEKLEKIKAGTEQIIPEEDFIKKLESGKTLKIKFGADPTSPDLHLGHAVVLSKLRQFQDLGYDILFLIGNFTAQIGDPTGRSKTRPPLTVQQIESNTKTYFEQVTRVLDPNKLKICYNADWLNNLNARDMVTLCSKVTLSRLIEREDFKNRIEKHQPISFHELLYPLFQGYDSVALFSDIELGGTDQTFNMLMGRFLQEQYGQEPQVIITLPILEGLDGHNKMSKSLNNTIGLTETAENAYGKLMSISDELMWRYYSVLLHKTQDEINQMKLDVAESKFHPMDLKKAMAYDIVSRFWSKDEADLAQKTFEDLFQNKNYDQVNSFDCTEFFGKEIWIVDLLKHLKAVNTSSEARQLILQGGISLDNQKITDFKAQIKIEPGQILKVGKHRFYKLDKK</sequence>
<comment type="function">
    <text evidence="10">Catalyzes the attachment of tyrosine to tRNA(Tyr) in a two-step reaction: tyrosine is first activated by ATP to form Tyr-AMP and then transferred to the acceptor end of tRNA(Tyr).</text>
</comment>
<evidence type="ECO:0000256" key="8">
    <source>
        <dbReference type="ARBA" id="ARBA00023146"/>
    </source>
</evidence>
<dbReference type="CDD" id="cd00165">
    <property type="entry name" value="S4"/>
    <property type="match status" value="1"/>
</dbReference>
<keyword evidence="7 10" id="KW-0648">Protein biosynthesis</keyword>
<dbReference type="CDD" id="cd00805">
    <property type="entry name" value="TyrRS_core"/>
    <property type="match status" value="1"/>
</dbReference>
<keyword evidence="14" id="KW-1185">Reference proteome</keyword>
<accession>V6DJZ5</accession>
<evidence type="ECO:0000313" key="13">
    <source>
        <dbReference type="EMBL" id="CDK30841.1"/>
    </source>
</evidence>
<dbReference type="InterPro" id="IPR002942">
    <property type="entry name" value="S4_RNA-bd"/>
</dbReference>
<dbReference type="PROSITE" id="PS00178">
    <property type="entry name" value="AA_TRNA_LIGASE_I"/>
    <property type="match status" value="1"/>
</dbReference>
<dbReference type="InterPro" id="IPR001412">
    <property type="entry name" value="aa-tRNA-synth_I_CS"/>
</dbReference>
<evidence type="ECO:0000256" key="1">
    <source>
        <dbReference type="ARBA" id="ARBA00011738"/>
    </source>
</evidence>
<dbReference type="PRINTS" id="PR01040">
    <property type="entry name" value="TRNASYNTHTYR"/>
</dbReference>
<evidence type="ECO:0000256" key="6">
    <source>
        <dbReference type="ARBA" id="ARBA00022884"/>
    </source>
</evidence>
<proteinExistence type="inferred from homology"/>
<dbReference type="Gene3D" id="1.10.240.10">
    <property type="entry name" value="Tyrosyl-Transfer RNA Synthetase"/>
    <property type="match status" value="1"/>
</dbReference>
<comment type="subunit">
    <text evidence="1 10">Homodimer.</text>
</comment>
<feature type="domain" description="RNA-binding S4" evidence="12">
    <location>
        <begin position="340"/>
        <end position="375"/>
    </location>
</feature>
<reference evidence="13 14" key="1">
    <citation type="journal article" date="2015" name="Biol. Direct">
        <title>Babela massiliensis, a representative of a widespread bacterial phylum with unusual adaptations to parasitism in amoebae.</title>
        <authorList>
            <person name="Pagnier I."/>
            <person name="Yutin N."/>
            <person name="Croce O."/>
            <person name="Makarova K.S."/>
            <person name="Wolf Y.I."/>
            <person name="Benamar S."/>
            <person name="Raoult D."/>
            <person name="Koonin E.V."/>
            <person name="La Scola B."/>
        </authorList>
    </citation>
    <scope>NUCLEOTIDE SEQUENCE [LARGE SCALE GENOMIC DNA]</scope>
    <source>
        <strain evidence="14">BABL1</strain>
    </source>
</reference>
<dbReference type="GO" id="GO:0003723">
    <property type="term" value="F:RNA binding"/>
    <property type="evidence" value="ECO:0007669"/>
    <property type="project" value="UniProtKB-KW"/>
</dbReference>
<dbReference type="Proteomes" id="UP000018769">
    <property type="component" value="Chromosome I"/>
</dbReference>
<dbReference type="NCBIfam" id="TIGR00234">
    <property type="entry name" value="tyrS"/>
    <property type="match status" value="1"/>
</dbReference>
<evidence type="ECO:0000256" key="11">
    <source>
        <dbReference type="PROSITE-ProRule" id="PRU00182"/>
    </source>
</evidence>
<evidence type="ECO:0000313" key="14">
    <source>
        <dbReference type="Proteomes" id="UP000018769"/>
    </source>
</evidence>
<evidence type="ECO:0000259" key="12">
    <source>
        <dbReference type="Pfam" id="PF01479"/>
    </source>
</evidence>
<dbReference type="KEGG" id="dpb:BABL1_gene_173"/>
<evidence type="ECO:0000256" key="7">
    <source>
        <dbReference type="ARBA" id="ARBA00022917"/>
    </source>
</evidence>
<evidence type="ECO:0000256" key="5">
    <source>
        <dbReference type="ARBA" id="ARBA00022840"/>
    </source>
</evidence>
<protein>
    <recommendedName>
        <fullName evidence="10">Tyrosine--tRNA ligase</fullName>
        <ecNumber evidence="10">6.1.1.1</ecNumber>
    </recommendedName>
    <alternativeName>
        <fullName evidence="10">Tyrosyl-tRNA synthetase</fullName>
        <shortName evidence="10">TyrRS</shortName>
    </alternativeName>
</protein>
<dbReference type="InterPro" id="IPR002305">
    <property type="entry name" value="aa-tRNA-synth_Ic"/>
</dbReference>
<dbReference type="EC" id="6.1.1.1" evidence="10"/>
<keyword evidence="6 11" id="KW-0694">RNA-binding</keyword>
<keyword evidence="3 10" id="KW-0436">Ligase</keyword>
<feature type="short sequence motif" description="'HIGH' region" evidence="10">
    <location>
        <begin position="43"/>
        <end position="52"/>
    </location>
</feature>